<comment type="caution">
    <text evidence="2">The sequence shown here is derived from an EMBL/GenBank/DDBJ whole genome shotgun (WGS) entry which is preliminary data.</text>
</comment>
<name>A0ABS7ZP37_9GAMM</name>
<evidence type="ECO:0008006" key="4">
    <source>
        <dbReference type="Google" id="ProtNLM"/>
    </source>
</evidence>
<feature type="compositionally biased region" description="Polar residues" evidence="1">
    <location>
        <begin position="25"/>
        <end position="44"/>
    </location>
</feature>
<gene>
    <name evidence="2" type="ORF">I9W95_01925</name>
</gene>
<evidence type="ECO:0000256" key="1">
    <source>
        <dbReference type="SAM" id="MobiDB-lite"/>
    </source>
</evidence>
<protein>
    <recommendedName>
        <fullName evidence="4">DUF4124 domain-containing protein</fullName>
    </recommendedName>
</protein>
<feature type="region of interest" description="Disordered" evidence="1">
    <location>
        <begin position="25"/>
        <end position="46"/>
    </location>
</feature>
<sequence>MPLPLAAEEEYFTWVDAEGRIHNTLKSSQTPRQEQVSTSPNISAKNEFLDEEQLASKLAEEQKNKPPFYIWIDSSGQRHTEFVTPETASAVSETSAVEEEFFDHSLIPPMRLPQHIYDGPCCGQYLKAFADSIPENKSVLFSRPGTNTLFRTVKGEAPAWFFKVRRSPTNHILSVILRGDHSGPALLALDKHAKPLHLIPALSGVINAETWASVENRESRIEVADPDVTHFILYFPNGAAADASAEIEWLPVSR</sequence>
<proteinExistence type="predicted"/>
<reference evidence="2 3" key="1">
    <citation type="submission" date="2020-12" db="EMBL/GenBank/DDBJ databases">
        <title>Novel Thalassolituus-related marine hydrocarbonoclastic bacteria mediated algae-derived hydrocarbons mineralization in twilight zone of the northern South China Sea.</title>
        <authorList>
            <person name="Dong C."/>
        </authorList>
    </citation>
    <scope>NUCLEOTIDE SEQUENCE [LARGE SCALE GENOMIC DNA]</scope>
    <source>
        <strain evidence="2 3">IMCC1826</strain>
    </source>
</reference>
<dbReference type="RefSeq" id="WP_263866058.1">
    <property type="nucleotide sequence ID" value="NZ_JAEDAH010000008.1"/>
</dbReference>
<dbReference type="Proteomes" id="UP000714380">
    <property type="component" value="Unassembled WGS sequence"/>
</dbReference>
<organism evidence="2 3">
    <name type="scientific">Thalassolituus marinus</name>
    <dbReference type="NCBI Taxonomy" id="671053"/>
    <lineage>
        <taxon>Bacteria</taxon>
        <taxon>Pseudomonadati</taxon>
        <taxon>Pseudomonadota</taxon>
        <taxon>Gammaproteobacteria</taxon>
        <taxon>Oceanospirillales</taxon>
        <taxon>Oceanospirillaceae</taxon>
        <taxon>Thalassolituus</taxon>
    </lineage>
</organism>
<dbReference type="EMBL" id="JAEDAH010000008">
    <property type="protein sequence ID" value="MCA6062355.1"/>
    <property type="molecule type" value="Genomic_DNA"/>
</dbReference>
<evidence type="ECO:0000313" key="2">
    <source>
        <dbReference type="EMBL" id="MCA6062355.1"/>
    </source>
</evidence>
<accession>A0ABS7ZP37</accession>
<keyword evidence="3" id="KW-1185">Reference proteome</keyword>
<evidence type="ECO:0000313" key="3">
    <source>
        <dbReference type="Proteomes" id="UP000714380"/>
    </source>
</evidence>